<dbReference type="GO" id="GO:0047369">
    <property type="term" value="F:succinate-hydroxymethylglutarate CoA-transferase activity"/>
    <property type="evidence" value="ECO:0007669"/>
    <property type="project" value="TreeGrafter"/>
</dbReference>
<organism evidence="3 4">
    <name type="scientific">Cimex lectularius</name>
    <name type="common">Bed bug</name>
    <name type="synonym">Acanthia lectularia</name>
    <dbReference type="NCBI Taxonomy" id="79782"/>
    <lineage>
        <taxon>Eukaryota</taxon>
        <taxon>Metazoa</taxon>
        <taxon>Ecdysozoa</taxon>
        <taxon>Arthropoda</taxon>
        <taxon>Hexapoda</taxon>
        <taxon>Insecta</taxon>
        <taxon>Pterygota</taxon>
        <taxon>Neoptera</taxon>
        <taxon>Paraneoptera</taxon>
        <taxon>Hemiptera</taxon>
        <taxon>Heteroptera</taxon>
        <taxon>Panheteroptera</taxon>
        <taxon>Cimicomorpha</taxon>
        <taxon>Cimicidae</taxon>
        <taxon>Cimex</taxon>
    </lineage>
</organism>
<comment type="similarity">
    <text evidence="1">Belongs to the CoA-transferase III family.</text>
</comment>
<protein>
    <submittedName>
        <fullName evidence="3">Uncharacterized protein</fullName>
    </submittedName>
</protein>
<dbReference type="GeneID" id="106670613"/>
<evidence type="ECO:0000256" key="2">
    <source>
        <dbReference type="ARBA" id="ARBA00022679"/>
    </source>
</evidence>
<evidence type="ECO:0000313" key="3">
    <source>
        <dbReference type="EnsemblMetazoa" id="XP_024081805.1"/>
    </source>
</evidence>
<dbReference type="OrthoDB" id="5863171at2759"/>
<keyword evidence="4" id="KW-1185">Reference proteome</keyword>
<dbReference type="AlphaFoldDB" id="A0A8I6SF10"/>
<dbReference type="OMA" id="IIAGPYC"/>
<name>A0A8I6SF10_CIMLE</name>
<accession>A0A8I6SF10</accession>
<evidence type="ECO:0000256" key="1">
    <source>
        <dbReference type="ARBA" id="ARBA00008383"/>
    </source>
</evidence>
<dbReference type="InterPro" id="IPR050483">
    <property type="entry name" value="CoA-transferase_III_domain"/>
</dbReference>
<dbReference type="Gene3D" id="3.30.1540.10">
    <property type="entry name" value="formyl-coa transferase, domain 3"/>
    <property type="match status" value="1"/>
</dbReference>
<dbReference type="RefSeq" id="XP_024081805.1">
    <property type="nucleotide sequence ID" value="XM_024226037.1"/>
</dbReference>
<dbReference type="KEGG" id="clec:106670613"/>
<dbReference type="PANTHER" id="PTHR48207:SF3">
    <property type="entry name" value="SUCCINATE--HYDROXYMETHYLGLUTARATE COA-TRANSFERASE"/>
    <property type="match status" value="1"/>
</dbReference>
<dbReference type="Proteomes" id="UP000494040">
    <property type="component" value="Unassembled WGS sequence"/>
</dbReference>
<sequence length="418" mass="46363">MVLYRQTKAVQYLKRRLYSTNSPLDHIKVLDLSRIVAGPFCTMLLGDLGAEVFKVEVPGVGDETRLWPPHVNYNKDEMTCYFGALNRNKKSICVNFKSKKGVEIIHKLAEKCDVLVENFVPGKLDSIGLGYEAINKTAPHIVYCSITGFGPRGPYKERMGYDIVAASVGGLFHITGPKGGDPCKTGVAITDLSTGLYAHGAILAALLQRAKTGKGQKVDCNLLSTQVACLINIGSNYLNAGKEAVRWGTEHESIVVFQSFKTCDGYITITTGNDSQFKTLCERFSIDLHKDEKFKTNAQRVKNRDELSAILDPIFLKHTNEEVLKLLDGAPLPFGPVNTMKQVFEDPHIKEIGLVTEKVLANGTKFRMVGPPVEFSDSCLSVRYPPPDKGQHTREILTEELKMSNSYIDNLYNENVIQ</sequence>
<keyword evidence="2" id="KW-0808">Transferase</keyword>
<reference evidence="3" key="1">
    <citation type="submission" date="2022-01" db="UniProtKB">
        <authorList>
            <consortium name="EnsemblMetazoa"/>
        </authorList>
    </citation>
    <scope>IDENTIFICATION</scope>
</reference>
<dbReference type="Gene3D" id="3.40.50.10540">
    <property type="entry name" value="Crotonobetainyl-coa:carnitine coa-transferase, domain 1"/>
    <property type="match status" value="1"/>
</dbReference>
<dbReference type="InterPro" id="IPR044855">
    <property type="entry name" value="CoA-Trfase_III_dom3_sf"/>
</dbReference>
<dbReference type="GO" id="GO:0005739">
    <property type="term" value="C:mitochondrion"/>
    <property type="evidence" value="ECO:0007669"/>
    <property type="project" value="TreeGrafter"/>
</dbReference>
<proteinExistence type="inferred from homology"/>
<dbReference type="InterPro" id="IPR003673">
    <property type="entry name" value="CoA-Trfase_fam_III"/>
</dbReference>
<dbReference type="Pfam" id="PF02515">
    <property type="entry name" value="CoA_transf_3"/>
    <property type="match status" value="1"/>
</dbReference>
<dbReference type="SUPFAM" id="SSF89796">
    <property type="entry name" value="CoA-transferase family III (CaiB/BaiF)"/>
    <property type="match status" value="1"/>
</dbReference>
<dbReference type="InterPro" id="IPR023606">
    <property type="entry name" value="CoA-Trfase_III_dom_1_sf"/>
</dbReference>
<dbReference type="EnsemblMetazoa" id="XM_024226037.1">
    <property type="protein sequence ID" value="XP_024081805.1"/>
    <property type="gene ID" value="LOC106670613"/>
</dbReference>
<dbReference type="PANTHER" id="PTHR48207">
    <property type="entry name" value="SUCCINATE--HYDROXYMETHYLGLUTARATE COA-TRANSFERASE"/>
    <property type="match status" value="1"/>
</dbReference>
<evidence type="ECO:0000313" key="4">
    <source>
        <dbReference type="Proteomes" id="UP000494040"/>
    </source>
</evidence>